<dbReference type="Proteomes" id="UP001204833">
    <property type="component" value="Unassembled WGS sequence"/>
</dbReference>
<sequence length="883" mass="99354">MIIVGSEDVRKRDGISEEDTSSEITDVDEQSTTLRTSSQEPGIEHVQNKPNALMSLLNGNQRAVKMKRVGEIARSCESTDGASSSTESLSKTVSPSCESVSLMSILNGNKQKQIPKEDDTVESTPQNTIEAPSLLPITQPDALGSTRNHSHMLTSLLNGNKKVKISKQVEQVEQVRPSAPKNDQSTETLEEKVYSKVKSTSVKALFSSYKKTFDGNVIIRLPSEQLSRIQNSSNAQSKTGTDHSSKDLESRIFHNAKSTSARDLFSSLGAQNDNVDEVKSCMVTLKVDPKKLAKVSYFVTRGNQGGGKSCKNLFSEMMTASRNIKLSPLQKAKEISPPVMNKTDFHVFEGGSRDQIKPRLRKPAHLEDHSGYVPVSPAAVASETYYYDTIQVNKKEHALKKLPRLQKTAPLNAIFKRLGNETGKQLWVDKFRPDSMQDLLMHRQNIDLISQWLRNSFEKLREQAPLRNLNQRLKKKRLDSFIVEEEAGEEISSPFLILQGSSGSGKSTAVYTSMKEMDGYVHEINSGMARGRKDIYNSLKELSTTQLVHDSKDSKPGLIFFEDVNILFEQDKTFWSVVQDIINVSKRPIVITCEELWNIPKNLLDFAQEDDSIVFIDDRIVSRKLVVDYLWMCCLSEGFDVEDHILGQIVDEMWNGHNYDLRGCIMSCEMLCKKKSDNVVVIRTRYEGEASVVSDLQAKAFNCELNSCGDVYESRCESQIPQARTENELFDIYCVDDSSGGSLPFELNIGSELQQVSNCDATVPSPKFTFNDLQYECQQFIGSRSKKLSSYYYQDFGKRATRSSSDIVEPTTGIPETSFIYNISPAPFTLDLLPFARIWQAFQTQLDIFETKTLNEDKPSLKKFLQYRDFQHKSTLAGTLKVE</sequence>
<evidence type="ECO:0000256" key="2">
    <source>
        <dbReference type="SAM" id="MobiDB-lite"/>
    </source>
</evidence>
<feature type="compositionally biased region" description="Polar residues" evidence="2">
    <location>
        <begin position="30"/>
        <end position="40"/>
    </location>
</feature>
<feature type="compositionally biased region" description="Acidic residues" evidence="2">
    <location>
        <begin position="16"/>
        <end position="29"/>
    </location>
</feature>
<keyword evidence="1" id="KW-0235">DNA replication</keyword>
<dbReference type="PANTHER" id="PTHR23389">
    <property type="entry name" value="CHROMOSOME TRANSMISSION FIDELITY FACTOR 18"/>
    <property type="match status" value="1"/>
</dbReference>
<accession>A0AAD5FZM8</accession>
<gene>
    <name evidence="3" type="ORF">KGF57_001569</name>
</gene>
<dbReference type="GO" id="GO:0003677">
    <property type="term" value="F:DNA binding"/>
    <property type="evidence" value="ECO:0007669"/>
    <property type="project" value="TreeGrafter"/>
</dbReference>
<dbReference type="GO" id="GO:0006260">
    <property type="term" value="P:DNA replication"/>
    <property type="evidence" value="ECO:0007669"/>
    <property type="project" value="UniProtKB-KW"/>
</dbReference>
<organism evidence="3 4">
    <name type="scientific">Candida theae</name>
    <dbReference type="NCBI Taxonomy" id="1198502"/>
    <lineage>
        <taxon>Eukaryota</taxon>
        <taxon>Fungi</taxon>
        <taxon>Dikarya</taxon>
        <taxon>Ascomycota</taxon>
        <taxon>Saccharomycotina</taxon>
        <taxon>Pichiomycetes</taxon>
        <taxon>Debaryomycetaceae</taxon>
        <taxon>Candida/Lodderomyces clade</taxon>
        <taxon>Candida</taxon>
    </lineage>
</organism>
<name>A0AAD5FZM8_9ASCO</name>
<feature type="region of interest" description="Disordered" evidence="2">
    <location>
        <begin position="1"/>
        <end position="42"/>
    </location>
</feature>
<proteinExistence type="predicted"/>
<reference evidence="3 4" key="1">
    <citation type="journal article" date="2022" name="DNA Res.">
        <title>Genome analysis of five recently described species of the CUG-Ser clade uncovers Candida theae as a new hybrid lineage with pathogenic potential in the Candida parapsilosis species complex.</title>
        <authorList>
            <person name="Mixao V."/>
            <person name="Del Olmo V."/>
            <person name="Hegedusova E."/>
            <person name="Saus E."/>
            <person name="Pryszcz L."/>
            <person name="Cillingova A."/>
            <person name="Nosek J."/>
            <person name="Gabaldon T."/>
        </authorList>
    </citation>
    <scope>NUCLEOTIDE SEQUENCE [LARGE SCALE GENOMIC DNA]</scope>
    <source>
        <strain evidence="3 4">CBS 12239</strain>
    </source>
</reference>
<dbReference type="SUPFAM" id="SSF52540">
    <property type="entry name" value="P-loop containing nucleoside triphosphate hydrolases"/>
    <property type="match status" value="1"/>
</dbReference>
<comment type="caution">
    <text evidence="3">The sequence shown here is derived from an EMBL/GenBank/DDBJ whole genome shotgun (WGS) entry which is preliminary data.</text>
</comment>
<evidence type="ECO:0000256" key="1">
    <source>
        <dbReference type="ARBA" id="ARBA00022705"/>
    </source>
</evidence>
<evidence type="ECO:0000313" key="4">
    <source>
        <dbReference type="Proteomes" id="UP001204833"/>
    </source>
</evidence>
<dbReference type="RefSeq" id="XP_051609915.1">
    <property type="nucleotide sequence ID" value="XM_051750787.1"/>
</dbReference>
<keyword evidence="4" id="KW-1185">Reference proteome</keyword>
<dbReference type="Gene3D" id="3.40.50.300">
    <property type="entry name" value="P-loop containing nucleotide triphosphate hydrolases"/>
    <property type="match status" value="1"/>
</dbReference>
<dbReference type="GO" id="GO:0005634">
    <property type="term" value="C:nucleus"/>
    <property type="evidence" value="ECO:0007669"/>
    <property type="project" value="TreeGrafter"/>
</dbReference>
<evidence type="ECO:0000313" key="3">
    <source>
        <dbReference type="EMBL" id="KAI5961941.1"/>
    </source>
</evidence>
<dbReference type="InterPro" id="IPR027417">
    <property type="entry name" value="P-loop_NTPase"/>
</dbReference>
<protein>
    <submittedName>
        <fullName evidence="3">Uncharacterized protein</fullName>
    </submittedName>
</protein>
<dbReference type="AlphaFoldDB" id="A0AAD5FZM8"/>
<dbReference type="EMBL" id="JAIHNG010000070">
    <property type="protein sequence ID" value="KAI5961941.1"/>
    <property type="molecule type" value="Genomic_DNA"/>
</dbReference>
<dbReference type="PANTHER" id="PTHR23389:SF6">
    <property type="entry name" value="REPLICATION FACTOR C SUBUNIT 1"/>
    <property type="match status" value="1"/>
</dbReference>
<dbReference type="GeneID" id="76149628"/>